<evidence type="ECO:0000256" key="1">
    <source>
        <dbReference type="ARBA" id="ARBA00022553"/>
    </source>
</evidence>
<reference evidence="8" key="1">
    <citation type="submission" date="2022-03" db="EMBL/GenBank/DDBJ databases">
        <title>The complete genome sequence of a Methyloterrigena soli.</title>
        <authorList>
            <person name="Zi Z."/>
        </authorList>
    </citation>
    <scope>NUCLEOTIDE SEQUENCE</scope>
    <source>
        <strain evidence="8">M48</strain>
    </source>
</reference>
<evidence type="ECO:0000313" key="8">
    <source>
        <dbReference type="EMBL" id="MCI0127530.1"/>
    </source>
</evidence>
<dbReference type="PANTHER" id="PTHR48111">
    <property type="entry name" value="REGULATOR OF RPOS"/>
    <property type="match status" value="1"/>
</dbReference>
<evidence type="ECO:0000256" key="4">
    <source>
        <dbReference type="ARBA" id="ARBA00023125"/>
    </source>
</evidence>
<organism evidence="8 9">
    <name type="scientific">Paradevosia shaoguanensis</name>
    <dbReference type="NCBI Taxonomy" id="1335043"/>
    <lineage>
        <taxon>Bacteria</taxon>
        <taxon>Pseudomonadati</taxon>
        <taxon>Pseudomonadota</taxon>
        <taxon>Alphaproteobacteria</taxon>
        <taxon>Hyphomicrobiales</taxon>
        <taxon>Devosiaceae</taxon>
        <taxon>Paradevosia</taxon>
    </lineage>
</organism>
<keyword evidence="4" id="KW-0238">DNA-binding</keyword>
<name>A0AA41QMC8_9HYPH</name>
<dbReference type="InterPro" id="IPR011006">
    <property type="entry name" value="CheY-like_superfamily"/>
</dbReference>
<evidence type="ECO:0000256" key="2">
    <source>
        <dbReference type="ARBA" id="ARBA00023012"/>
    </source>
</evidence>
<dbReference type="Proteomes" id="UP001156140">
    <property type="component" value="Unassembled WGS sequence"/>
</dbReference>
<dbReference type="GO" id="GO:0005829">
    <property type="term" value="C:cytosol"/>
    <property type="evidence" value="ECO:0007669"/>
    <property type="project" value="TreeGrafter"/>
</dbReference>
<dbReference type="CDD" id="cd17574">
    <property type="entry name" value="REC_OmpR"/>
    <property type="match status" value="1"/>
</dbReference>
<keyword evidence="3" id="KW-0805">Transcription regulation</keyword>
<evidence type="ECO:0000256" key="3">
    <source>
        <dbReference type="ARBA" id="ARBA00023015"/>
    </source>
</evidence>
<evidence type="ECO:0000259" key="7">
    <source>
        <dbReference type="PROSITE" id="PS50110"/>
    </source>
</evidence>
<evidence type="ECO:0000313" key="9">
    <source>
        <dbReference type="Proteomes" id="UP001156140"/>
    </source>
</evidence>
<evidence type="ECO:0000256" key="6">
    <source>
        <dbReference type="PROSITE-ProRule" id="PRU00169"/>
    </source>
</evidence>
<dbReference type="AlphaFoldDB" id="A0AA41QMC8"/>
<dbReference type="RefSeq" id="WP_281735985.1">
    <property type="nucleotide sequence ID" value="NZ_JAKETQ010000001.1"/>
</dbReference>
<dbReference type="Pfam" id="PF00196">
    <property type="entry name" value="GerE"/>
    <property type="match status" value="1"/>
</dbReference>
<keyword evidence="2" id="KW-0902">Two-component regulatory system</keyword>
<dbReference type="SMART" id="SM00421">
    <property type="entry name" value="HTH_LUXR"/>
    <property type="match status" value="1"/>
</dbReference>
<proteinExistence type="predicted"/>
<dbReference type="InterPro" id="IPR036388">
    <property type="entry name" value="WH-like_DNA-bd_sf"/>
</dbReference>
<dbReference type="PROSITE" id="PS50110">
    <property type="entry name" value="RESPONSE_REGULATORY"/>
    <property type="match status" value="1"/>
</dbReference>
<sequence>MNPDHIVSANQDTDRKRTILCVEDEADLRCDLVEELVAAGYRVIEAGDGREALHKLETEQPDAILCDITMPELGGYELMAKLRADRPDLAEVPFIFLTALADRADVLHGKNAGADDYLVKPVDYDDLLATIRSRLRLVDRVRQSLLADLQRQQQQMIEQAVRDGEVELAALAAALDRLAIGIFLIEETGEVRMINEAGRQLIARSDGLSLTSAGLSAHLAKSSQSLKGALAAVLQNVGTSQTVAVDREEGHPLVLQLSSISLPGSNVRHAIALVIDPDRQADISAEVLASLFGCTSAEARLAAALVAGKRLEEIGEEFGVKPTTITFHLQNLFQKTHTHRQADLIALLIRATVPLSLSN</sequence>
<dbReference type="SUPFAM" id="SSF46894">
    <property type="entry name" value="C-terminal effector domain of the bipartite response regulators"/>
    <property type="match status" value="1"/>
</dbReference>
<keyword evidence="1 6" id="KW-0597">Phosphoprotein</keyword>
<dbReference type="Gene3D" id="1.10.10.10">
    <property type="entry name" value="Winged helix-like DNA-binding domain superfamily/Winged helix DNA-binding domain"/>
    <property type="match status" value="1"/>
</dbReference>
<comment type="caution">
    <text evidence="8">The sequence shown here is derived from an EMBL/GenBank/DDBJ whole genome shotgun (WGS) entry which is preliminary data.</text>
</comment>
<dbReference type="SMART" id="SM00448">
    <property type="entry name" value="REC"/>
    <property type="match status" value="1"/>
</dbReference>
<dbReference type="InterPro" id="IPR000792">
    <property type="entry name" value="Tscrpt_reg_LuxR_C"/>
</dbReference>
<dbReference type="InterPro" id="IPR001789">
    <property type="entry name" value="Sig_transdc_resp-reg_receiver"/>
</dbReference>
<dbReference type="PANTHER" id="PTHR48111:SF1">
    <property type="entry name" value="TWO-COMPONENT RESPONSE REGULATOR ORR33"/>
    <property type="match status" value="1"/>
</dbReference>
<dbReference type="GO" id="GO:0000976">
    <property type="term" value="F:transcription cis-regulatory region binding"/>
    <property type="evidence" value="ECO:0007669"/>
    <property type="project" value="TreeGrafter"/>
</dbReference>
<dbReference type="GO" id="GO:0006355">
    <property type="term" value="P:regulation of DNA-templated transcription"/>
    <property type="evidence" value="ECO:0007669"/>
    <property type="project" value="InterPro"/>
</dbReference>
<feature type="domain" description="Response regulatory" evidence="7">
    <location>
        <begin position="18"/>
        <end position="135"/>
    </location>
</feature>
<feature type="modified residue" description="4-aspartylphosphate" evidence="6">
    <location>
        <position position="67"/>
    </location>
</feature>
<dbReference type="InterPro" id="IPR039420">
    <property type="entry name" value="WalR-like"/>
</dbReference>
<dbReference type="EMBL" id="JALAZD010000001">
    <property type="protein sequence ID" value="MCI0127530.1"/>
    <property type="molecule type" value="Genomic_DNA"/>
</dbReference>
<dbReference type="SUPFAM" id="SSF52172">
    <property type="entry name" value="CheY-like"/>
    <property type="match status" value="1"/>
</dbReference>
<protein>
    <submittedName>
        <fullName evidence="8">Response regulator</fullName>
    </submittedName>
</protein>
<dbReference type="Pfam" id="PF00072">
    <property type="entry name" value="Response_reg"/>
    <property type="match status" value="1"/>
</dbReference>
<dbReference type="GO" id="GO:0032993">
    <property type="term" value="C:protein-DNA complex"/>
    <property type="evidence" value="ECO:0007669"/>
    <property type="project" value="TreeGrafter"/>
</dbReference>
<dbReference type="Gene3D" id="3.40.50.2300">
    <property type="match status" value="1"/>
</dbReference>
<accession>A0AA41QMC8</accession>
<keyword evidence="9" id="KW-1185">Reference proteome</keyword>
<evidence type="ECO:0000256" key="5">
    <source>
        <dbReference type="ARBA" id="ARBA00023163"/>
    </source>
</evidence>
<keyword evidence="5" id="KW-0804">Transcription</keyword>
<dbReference type="InterPro" id="IPR016032">
    <property type="entry name" value="Sig_transdc_resp-reg_C-effctor"/>
</dbReference>
<dbReference type="GO" id="GO:0000156">
    <property type="term" value="F:phosphorelay response regulator activity"/>
    <property type="evidence" value="ECO:0007669"/>
    <property type="project" value="TreeGrafter"/>
</dbReference>
<gene>
    <name evidence="8" type="ORF">ML536_11920</name>
</gene>